<dbReference type="GO" id="GO:0004156">
    <property type="term" value="F:dihydropteroate synthase activity"/>
    <property type="evidence" value="ECO:0007669"/>
    <property type="project" value="UniProtKB-EC"/>
</dbReference>
<dbReference type="KEGG" id="poc:NCTC13071_02557"/>
<dbReference type="Gene3D" id="3.20.20.20">
    <property type="entry name" value="Dihydropteroate synthase-like"/>
    <property type="match status" value="1"/>
</dbReference>
<evidence type="ECO:0000259" key="9">
    <source>
        <dbReference type="PROSITE" id="PS50972"/>
    </source>
</evidence>
<dbReference type="Pfam" id="PF00809">
    <property type="entry name" value="Pterin_bind"/>
    <property type="match status" value="1"/>
</dbReference>
<dbReference type="SUPFAM" id="SSF51717">
    <property type="entry name" value="Dihydropteroate synthetase-like"/>
    <property type="match status" value="1"/>
</dbReference>
<sequence length="325" mass="35724">MNVVLQSYIFFCYDLIYNVNVLRLDRDLICIIKQNIITLQSMKPIDYTINVRGRLIDLGSPKVMGILNCTPDSFYAGSRKQTEHEIAERANQIISEGGTMIDVGAFSTRPGAQEVSEEEEMTRLKAALKTVRSVQPDAIVSVDTYRPAVARRCIEDWGADIINDVSEGGITGIVNTPIHEAENMFDVVGELKVPYILMSVKSNLHDMMIAFADEVQQLRDRGAKDIILDPGFGFGKTLEQNYEIYNGMEQLAALHLPLLVGISRKTMIYKLVGGDPSTALNGTTVLNTAALLKGAGILRVHDVREAVEAVQIVSAIQSGPVAEKP</sequence>
<evidence type="ECO:0000256" key="6">
    <source>
        <dbReference type="ARBA" id="ARBA00022723"/>
    </source>
</evidence>
<dbReference type="PROSITE" id="PS50972">
    <property type="entry name" value="PTERIN_BINDING"/>
    <property type="match status" value="1"/>
</dbReference>
<feature type="domain" description="Pterin-binding" evidence="9">
    <location>
        <begin position="61"/>
        <end position="311"/>
    </location>
</feature>
<dbReference type="InterPro" id="IPR011005">
    <property type="entry name" value="Dihydropteroate_synth-like_sf"/>
</dbReference>
<evidence type="ECO:0000256" key="8">
    <source>
        <dbReference type="ARBA" id="ARBA00022909"/>
    </source>
</evidence>
<evidence type="ECO:0000256" key="1">
    <source>
        <dbReference type="ARBA" id="ARBA00000012"/>
    </source>
</evidence>
<dbReference type="GO" id="GO:0046654">
    <property type="term" value="P:tetrahydrofolate biosynthetic process"/>
    <property type="evidence" value="ECO:0007669"/>
    <property type="project" value="TreeGrafter"/>
</dbReference>
<dbReference type="EC" id="2.5.1.15" evidence="4"/>
<accession>A0A3S4T3Z9</accession>
<keyword evidence="6" id="KW-0479">Metal-binding</keyword>
<comment type="cofactor">
    <cofactor evidence="2">
        <name>Mg(2+)</name>
        <dbReference type="ChEBI" id="CHEBI:18420"/>
    </cofactor>
</comment>
<keyword evidence="7" id="KW-0460">Magnesium</keyword>
<protein>
    <recommendedName>
        <fullName evidence="4">dihydropteroate synthase</fullName>
        <ecNumber evidence="4">2.5.1.15</ecNumber>
    </recommendedName>
</protein>
<evidence type="ECO:0000256" key="7">
    <source>
        <dbReference type="ARBA" id="ARBA00022842"/>
    </source>
</evidence>
<evidence type="ECO:0000313" key="11">
    <source>
        <dbReference type="Proteomes" id="UP000274578"/>
    </source>
</evidence>
<dbReference type="GO" id="GO:0005829">
    <property type="term" value="C:cytosol"/>
    <property type="evidence" value="ECO:0007669"/>
    <property type="project" value="TreeGrafter"/>
</dbReference>
<dbReference type="InterPro" id="IPR000489">
    <property type="entry name" value="Pterin-binding_dom"/>
</dbReference>
<dbReference type="EMBL" id="LR134384">
    <property type="protein sequence ID" value="VEH16520.1"/>
    <property type="molecule type" value="Genomic_DNA"/>
</dbReference>
<organism evidence="10 11">
    <name type="scientific">Segatella oris</name>
    <dbReference type="NCBI Taxonomy" id="28135"/>
    <lineage>
        <taxon>Bacteria</taxon>
        <taxon>Pseudomonadati</taxon>
        <taxon>Bacteroidota</taxon>
        <taxon>Bacteroidia</taxon>
        <taxon>Bacteroidales</taxon>
        <taxon>Prevotellaceae</taxon>
        <taxon>Segatella</taxon>
    </lineage>
</organism>
<gene>
    <name evidence="10" type="primary">folP</name>
    <name evidence="10" type="ORF">NCTC13071_02557</name>
</gene>
<dbReference type="InterPro" id="IPR006390">
    <property type="entry name" value="DHP_synth_dom"/>
</dbReference>
<evidence type="ECO:0000313" key="10">
    <source>
        <dbReference type="EMBL" id="VEH16520.1"/>
    </source>
</evidence>
<dbReference type="AlphaFoldDB" id="A0A3S4T3Z9"/>
<dbReference type="GO" id="GO:0046872">
    <property type="term" value="F:metal ion binding"/>
    <property type="evidence" value="ECO:0007669"/>
    <property type="project" value="UniProtKB-KW"/>
</dbReference>
<evidence type="ECO:0000256" key="5">
    <source>
        <dbReference type="ARBA" id="ARBA00022679"/>
    </source>
</evidence>
<comment type="pathway">
    <text evidence="3">Cofactor biosynthesis; tetrahydrofolate biosynthesis; 7,8-dihydrofolate from 2-amino-4-hydroxy-6-hydroxymethyl-7,8-dihydropteridine diphosphate and 4-aminobenzoate: step 1/2.</text>
</comment>
<dbReference type="InterPro" id="IPR045031">
    <property type="entry name" value="DHP_synth-like"/>
</dbReference>
<evidence type="ECO:0000256" key="3">
    <source>
        <dbReference type="ARBA" id="ARBA00004763"/>
    </source>
</evidence>
<dbReference type="PANTHER" id="PTHR20941">
    <property type="entry name" value="FOLATE SYNTHESIS PROTEINS"/>
    <property type="match status" value="1"/>
</dbReference>
<reference evidence="10 11" key="1">
    <citation type="submission" date="2018-12" db="EMBL/GenBank/DDBJ databases">
        <authorList>
            <consortium name="Pathogen Informatics"/>
        </authorList>
    </citation>
    <scope>NUCLEOTIDE SEQUENCE [LARGE SCALE GENOMIC DNA]</scope>
    <source>
        <strain evidence="10 11">NCTC13071</strain>
    </source>
</reference>
<proteinExistence type="predicted"/>
<evidence type="ECO:0000256" key="2">
    <source>
        <dbReference type="ARBA" id="ARBA00001946"/>
    </source>
</evidence>
<comment type="catalytic activity">
    <reaction evidence="1">
        <text>(7,8-dihydropterin-6-yl)methyl diphosphate + 4-aminobenzoate = 7,8-dihydropteroate + diphosphate</text>
        <dbReference type="Rhea" id="RHEA:19949"/>
        <dbReference type="ChEBI" id="CHEBI:17836"/>
        <dbReference type="ChEBI" id="CHEBI:17839"/>
        <dbReference type="ChEBI" id="CHEBI:33019"/>
        <dbReference type="ChEBI" id="CHEBI:72950"/>
        <dbReference type="EC" id="2.5.1.15"/>
    </reaction>
</comment>
<dbReference type="Proteomes" id="UP000274578">
    <property type="component" value="Chromosome 1"/>
</dbReference>
<dbReference type="GO" id="GO:0046656">
    <property type="term" value="P:folic acid biosynthetic process"/>
    <property type="evidence" value="ECO:0007669"/>
    <property type="project" value="UniProtKB-KW"/>
</dbReference>
<keyword evidence="8" id="KW-0289">Folate biosynthesis</keyword>
<evidence type="ECO:0000256" key="4">
    <source>
        <dbReference type="ARBA" id="ARBA00012458"/>
    </source>
</evidence>
<dbReference type="PANTHER" id="PTHR20941:SF1">
    <property type="entry name" value="FOLIC ACID SYNTHESIS PROTEIN FOL1"/>
    <property type="match status" value="1"/>
</dbReference>
<name>A0A3S4T3Z9_9BACT</name>
<dbReference type="NCBIfam" id="TIGR01496">
    <property type="entry name" value="DHPS"/>
    <property type="match status" value="1"/>
</dbReference>
<keyword evidence="5 10" id="KW-0808">Transferase</keyword>